<protein>
    <recommendedName>
        <fullName evidence="2">K Homology domain-containing protein</fullName>
    </recommendedName>
</protein>
<evidence type="ECO:0000256" key="1">
    <source>
        <dbReference type="PROSITE-ProRule" id="PRU00117"/>
    </source>
</evidence>
<evidence type="ECO:0000313" key="3">
    <source>
        <dbReference type="EMBL" id="EIJ87975.1"/>
    </source>
</evidence>
<dbReference type="OrthoDB" id="2196204at2759"/>
<keyword evidence="1" id="KW-0694">RNA-binding</keyword>
<organism evidence="3 4">
    <name type="scientific">Nematocida parisii (strain ERTm3)</name>
    <name type="common">Nematode killer fungus</name>
    <dbReference type="NCBI Taxonomy" id="935791"/>
    <lineage>
        <taxon>Eukaryota</taxon>
        <taxon>Fungi</taxon>
        <taxon>Fungi incertae sedis</taxon>
        <taxon>Microsporidia</taxon>
        <taxon>Nematocida</taxon>
    </lineage>
</organism>
<evidence type="ECO:0000313" key="4">
    <source>
        <dbReference type="Proteomes" id="UP000002872"/>
    </source>
</evidence>
<dbReference type="InterPro" id="IPR004087">
    <property type="entry name" value="KH_dom"/>
</dbReference>
<name>I3EFH8_NEMP3</name>
<dbReference type="Gene3D" id="3.30.1370.10">
    <property type="entry name" value="K Homology domain, type 1"/>
    <property type="match status" value="1"/>
</dbReference>
<accession>I3EFH8</accession>
<dbReference type="Pfam" id="PF00013">
    <property type="entry name" value="KH_1"/>
    <property type="match status" value="1"/>
</dbReference>
<reference evidence="3" key="1">
    <citation type="submission" date="2011-01" db="EMBL/GenBank/DDBJ databases">
        <title>The Genome Sequence of Nematocida parisii strain ERTm3.</title>
        <authorList>
            <consortium name="The Broad Institute Genome Sequencing Platform"/>
            <consortium name="The Broad Institute Genome Sequencing Center for Infectious Disease"/>
            <person name="Cuomo C."/>
            <person name="Troemel E."/>
            <person name="Young S.K."/>
            <person name="Zeng Q."/>
            <person name="Gargeya S."/>
            <person name="Fitzgerald M."/>
            <person name="Haas B."/>
            <person name="Abouelleil A."/>
            <person name="Alvarado L."/>
            <person name="Arachchi H.M."/>
            <person name="Berlin A."/>
            <person name="Chapman S.B."/>
            <person name="Gearin G."/>
            <person name="Goldberg J."/>
            <person name="Griggs A."/>
            <person name="Gujja S."/>
            <person name="Hansen M."/>
            <person name="Heiman D."/>
            <person name="Howarth C."/>
            <person name="Larimer J."/>
            <person name="Lui A."/>
            <person name="MacDonald P.J.P."/>
            <person name="McCowen C."/>
            <person name="Montmayeur A."/>
            <person name="Murphy C."/>
            <person name="Neiman D."/>
            <person name="Pearson M."/>
            <person name="Priest M."/>
            <person name="Roberts A."/>
            <person name="Saif S."/>
            <person name="Shea T."/>
            <person name="Sisk P."/>
            <person name="Stolte C."/>
            <person name="Sykes S."/>
            <person name="Wortman J."/>
            <person name="Nusbaum C."/>
            <person name="Birren B."/>
        </authorList>
    </citation>
    <scope>NUCLEOTIDE SEQUENCE</scope>
    <source>
        <strain evidence="3">ERTm3</strain>
    </source>
</reference>
<sequence>MLLSSPMAEYSLKETHTFEFFLFLTDASERQLIKFVNDLEKKLLQIAKLSYRRIKDSGTKISISTFSGEYLEIILTEISSAYNISICTSLPPYLLSNKNNLLMEFDQISSWNNTAIHYNFLKSHFTVTITGNEKKVFKTRTEMYKLIEKMHGRAPSLINTPVHAADILASGGHVYFESKILCSNALLAAASSEYISASKPKTPVFKKDLVVDKVSLLYSLTYMRLSIEDILVKNETYITNISYLNSTASIEMTGFCKKLLKDAVSEMEMLFISIITLKIQRIDPYTTAKVFLFNLPGYILVVGEACEVKKILREIDMQCEISVLIPPAIEEFICGKKNGKLNKVARESDCNLTIRKDAMISVLIQGGSHNAEFSLSMIEDELPTEHSFYLHEKHHKRIIGYGGKSIQRLMKKNGVYIKFDSTTEAGHNVIIRTPTKNKESLYKMYKDVMELAGETPYMMHGAWHPLSFSDFYALGAQRFRFRINLIEVFTQEPVDIQYYLAELRASEKKRAIYTIGDKSVIASDTHISESELITTETWASANSASTYFSWKYEEPLFCDKLIWGKHWREKGFSDSWNSTPWKSSFTE</sequence>
<dbReference type="STRING" id="935791.I3EFH8"/>
<feature type="domain" description="K Homology" evidence="2">
    <location>
        <begin position="382"/>
        <end position="453"/>
    </location>
</feature>
<gene>
    <name evidence="3" type="ORF">NEQG_02047</name>
</gene>
<dbReference type="SMART" id="SM00322">
    <property type="entry name" value="KH"/>
    <property type="match status" value="1"/>
</dbReference>
<dbReference type="InParanoid" id="I3EFH8"/>
<dbReference type="PROSITE" id="PS50084">
    <property type="entry name" value="KH_TYPE_1"/>
    <property type="match status" value="1"/>
</dbReference>
<dbReference type="HOGENOM" id="CLU_464673_0_0_1"/>
<dbReference type="AlphaFoldDB" id="I3EFH8"/>
<dbReference type="InterPro" id="IPR004088">
    <property type="entry name" value="KH_dom_type_1"/>
</dbReference>
<dbReference type="OMA" id="YEEPLFC"/>
<evidence type="ECO:0000259" key="2">
    <source>
        <dbReference type="SMART" id="SM00322"/>
    </source>
</evidence>
<dbReference type="GO" id="GO:0003723">
    <property type="term" value="F:RNA binding"/>
    <property type="evidence" value="ECO:0007669"/>
    <property type="project" value="UniProtKB-UniRule"/>
</dbReference>
<keyword evidence="4" id="KW-1185">Reference proteome</keyword>
<dbReference type="Proteomes" id="UP000002872">
    <property type="component" value="Unassembled WGS sequence"/>
</dbReference>
<proteinExistence type="predicted"/>
<dbReference type="VEuPathDB" id="MicrosporidiaDB:NEQG_02047"/>
<dbReference type="InterPro" id="IPR036612">
    <property type="entry name" value="KH_dom_type_1_sf"/>
</dbReference>
<dbReference type="EMBL" id="GL870880">
    <property type="protein sequence ID" value="EIJ87975.1"/>
    <property type="molecule type" value="Genomic_DNA"/>
</dbReference>
<dbReference type="SUPFAM" id="SSF54791">
    <property type="entry name" value="Eukaryotic type KH-domain (KH-domain type I)"/>
    <property type="match status" value="2"/>
</dbReference>